<gene>
    <name evidence="2" type="primary">soj_5</name>
    <name evidence="2" type="ORF">DSM25559_4716</name>
</gene>
<evidence type="ECO:0000313" key="3">
    <source>
        <dbReference type="Proteomes" id="UP000187891"/>
    </source>
</evidence>
<proteinExistence type="predicted"/>
<organism evidence="2 3">
    <name type="scientific">Agrobacterium rosae</name>
    <dbReference type="NCBI Taxonomy" id="1972867"/>
    <lineage>
        <taxon>Bacteria</taxon>
        <taxon>Pseudomonadati</taxon>
        <taxon>Pseudomonadota</taxon>
        <taxon>Alphaproteobacteria</taxon>
        <taxon>Hyphomicrobiales</taxon>
        <taxon>Rhizobiaceae</taxon>
        <taxon>Rhizobium/Agrobacterium group</taxon>
        <taxon>Agrobacterium</taxon>
    </lineage>
</organism>
<dbReference type="EMBL" id="FMUE01000017">
    <property type="protein sequence ID" value="SCX34966.1"/>
    <property type="molecule type" value="Genomic_DNA"/>
</dbReference>
<dbReference type="InterPro" id="IPR027417">
    <property type="entry name" value="P-loop_NTPase"/>
</dbReference>
<dbReference type="PANTHER" id="PTHR13696">
    <property type="entry name" value="P-LOOP CONTAINING NUCLEOSIDE TRIPHOSPHATE HYDROLASE"/>
    <property type="match status" value="1"/>
</dbReference>
<dbReference type="InterPro" id="IPR025669">
    <property type="entry name" value="AAA_dom"/>
</dbReference>
<sequence>MKIVSVINYKGGVGKTTVTSNLSAELAWRGYNVLMIDLDPQTNLTFSFVRPDDWQKSLAETKTIKQAFDSLIDGSSFDINSLIIKPSRVSERLNGKGKLDLISSHLGPINVDLDLATLLAGANMKQSKKNFLKVHRRLADGMCASGQHISRTEPSR</sequence>
<accession>A0A1R3U395</accession>
<evidence type="ECO:0000313" key="2">
    <source>
        <dbReference type="EMBL" id="SCX34966.1"/>
    </source>
</evidence>
<evidence type="ECO:0000259" key="1">
    <source>
        <dbReference type="Pfam" id="PF13614"/>
    </source>
</evidence>
<dbReference type="PANTHER" id="PTHR13696:SF99">
    <property type="entry name" value="COBYRINIC ACID AC-DIAMIDE SYNTHASE"/>
    <property type="match status" value="1"/>
</dbReference>
<dbReference type="InterPro" id="IPR050678">
    <property type="entry name" value="DNA_Partitioning_ATPase"/>
</dbReference>
<dbReference type="CDD" id="cd02042">
    <property type="entry name" value="ParAB_family"/>
    <property type="match status" value="1"/>
</dbReference>
<feature type="domain" description="AAA" evidence="1">
    <location>
        <begin position="1"/>
        <end position="118"/>
    </location>
</feature>
<reference evidence="3" key="1">
    <citation type="submission" date="2016-10" db="EMBL/GenBank/DDBJ databases">
        <authorList>
            <person name="Wibberg D."/>
        </authorList>
    </citation>
    <scope>NUCLEOTIDE SEQUENCE [LARGE SCALE GENOMIC DNA]</scope>
</reference>
<dbReference type="Proteomes" id="UP000187891">
    <property type="component" value="Unassembled WGS sequence"/>
</dbReference>
<dbReference type="AlphaFoldDB" id="A0A1R3U395"/>
<dbReference type="Pfam" id="PF13614">
    <property type="entry name" value="AAA_31"/>
    <property type="match status" value="1"/>
</dbReference>
<protein>
    <submittedName>
        <fullName evidence="2">Sporulation initiation inhibitor protein soj</fullName>
    </submittedName>
</protein>
<dbReference type="Gene3D" id="3.40.50.300">
    <property type="entry name" value="P-loop containing nucleotide triphosphate hydrolases"/>
    <property type="match status" value="1"/>
</dbReference>
<dbReference type="SUPFAM" id="SSF52540">
    <property type="entry name" value="P-loop containing nucleoside triphosphate hydrolases"/>
    <property type="match status" value="1"/>
</dbReference>
<dbReference type="RefSeq" id="WP_077122689.1">
    <property type="nucleotide sequence ID" value="NZ_FMUE01000017.1"/>
</dbReference>
<name>A0A1R3U395_9HYPH</name>
<dbReference type="STRING" id="1907666.DSM25559_4716"/>